<protein>
    <submittedName>
        <fullName evidence="1">Uncharacterized protein</fullName>
    </submittedName>
</protein>
<sequence length="106" mass="12187">MPTGILEQLPSMARETFRGSYELSRTLHNTSSSPYKANHMAFRSTVYWKWMPQVVKRKCTCNIQTSPERQVYAGTSLDFGYLDLVEEGRKTLVKDDFTSGCMEHRG</sequence>
<dbReference type="EMBL" id="JAQIZT010000012">
    <property type="protein sequence ID" value="KAJ6977947.1"/>
    <property type="molecule type" value="Genomic_DNA"/>
</dbReference>
<evidence type="ECO:0000313" key="1">
    <source>
        <dbReference type="EMBL" id="KAJ6977947.1"/>
    </source>
</evidence>
<comment type="caution">
    <text evidence="1">The sequence shown here is derived from an EMBL/GenBank/DDBJ whole genome shotgun (WGS) entry which is preliminary data.</text>
</comment>
<gene>
    <name evidence="1" type="ORF">NC653_029751</name>
</gene>
<evidence type="ECO:0000313" key="2">
    <source>
        <dbReference type="Proteomes" id="UP001164929"/>
    </source>
</evidence>
<name>A0AAD6Q3R3_9ROSI</name>
<reference evidence="1" key="1">
    <citation type="journal article" date="2023" name="Mol. Ecol. Resour.">
        <title>Chromosome-level genome assembly of a triploid poplar Populus alba 'Berolinensis'.</title>
        <authorList>
            <person name="Chen S."/>
            <person name="Yu Y."/>
            <person name="Wang X."/>
            <person name="Wang S."/>
            <person name="Zhang T."/>
            <person name="Zhou Y."/>
            <person name="He R."/>
            <person name="Meng N."/>
            <person name="Wang Y."/>
            <person name="Liu W."/>
            <person name="Liu Z."/>
            <person name="Liu J."/>
            <person name="Guo Q."/>
            <person name="Huang H."/>
            <person name="Sederoff R.R."/>
            <person name="Wang G."/>
            <person name="Qu G."/>
            <person name="Chen S."/>
        </authorList>
    </citation>
    <scope>NUCLEOTIDE SEQUENCE</scope>
    <source>
        <strain evidence="1">SC-2020</strain>
    </source>
</reference>
<dbReference type="AlphaFoldDB" id="A0AAD6Q3R3"/>
<proteinExistence type="predicted"/>
<accession>A0AAD6Q3R3</accession>
<dbReference type="Proteomes" id="UP001164929">
    <property type="component" value="Chromosome 12"/>
</dbReference>
<keyword evidence="2" id="KW-1185">Reference proteome</keyword>
<organism evidence="1 2">
    <name type="scientific">Populus alba x Populus x berolinensis</name>
    <dbReference type="NCBI Taxonomy" id="444605"/>
    <lineage>
        <taxon>Eukaryota</taxon>
        <taxon>Viridiplantae</taxon>
        <taxon>Streptophyta</taxon>
        <taxon>Embryophyta</taxon>
        <taxon>Tracheophyta</taxon>
        <taxon>Spermatophyta</taxon>
        <taxon>Magnoliopsida</taxon>
        <taxon>eudicotyledons</taxon>
        <taxon>Gunneridae</taxon>
        <taxon>Pentapetalae</taxon>
        <taxon>rosids</taxon>
        <taxon>fabids</taxon>
        <taxon>Malpighiales</taxon>
        <taxon>Salicaceae</taxon>
        <taxon>Saliceae</taxon>
        <taxon>Populus</taxon>
    </lineage>
</organism>